<feature type="repeat" description="LDL-receptor class B" evidence="14">
    <location>
        <begin position="307"/>
        <end position="351"/>
    </location>
</feature>
<feature type="disulfide bond" evidence="13">
    <location>
        <begin position="19"/>
        <end position="31"/>
    </location>
</feature>
<evidence type="ECO:0000256" key="15">
    <source>
        <dbReference type="SAM" id="MobiDB-lite"/>
    </source>
</evidence>
<dbReference type="SUPFAM" id="SSF63825">
    <property type="entry name" value="YWTD domain"/>
    <property type="match status" value="1"/>
</dbReference>
<keyword evidence="10 13" id="KW-1015">Disulfide bond</keyword>
<evidence type="ECO:0000256" key="6">
    <source>
        <dbReference type="ARBA" id="ARBA00022729"/>
    </source>
</evidence>
<dbReference type="PANTHER" id="PTHR46513:SF13">
    <property type="entry name" value="EGF-LIKE DOMAIN-CONTAINING PROTEIN"/>
    <property type="match status" value="1"/>
</dbReference>
<dbReference type="FunFam" id="2.120.10.30:FF:000241">
    <property type="entry name" value="Low-density lipoprotein receptor-related protein 6"/>
    <property type="match status" value="1"/>
</dbReference>
<feature type="domain" description="EGF-like calcium-binding" evidence="17">
    <location>
        <begin position="94"/>
        <end position="133"/>
    </location>
</feature>
<dbReference type="FunFam" id="2.10.25.10:FF:000009">
    <property type="entry name" value="Low-density lipoprotein receptor isoform 1"/>
    <property type="match status" value="1"/>
</dbReference>
<feature type="domain" description="EGF-like" evidence="18">
    <location>
        <begin position="57"/>
        <end position="93"/>
    </location>
</feature>
<keyword evidence="20" id="KW-1185">Reference proteome</keyword>
<dbReference type="GO" id="GO:0005886">
    <property type="term" value="C:plasma membrane"/>
    <property type="evidence" value="ECO:0007669"/>
    <property type="project" value="UniProtKB-SubCell"/>
</dbReference>
<evidence type="ECO:0000256" key="16">
    <source>
        <dbReference type="SAM" id="Phobius"/>
    </source>
</evidence>
<dbReference type="PROSITE" id="PS50068">
    <property type="entry name" value="LDLRA_2"/>
    <property type="match status" value="1"/>
</dbReference>
<dbReference type="Gene3D" id="2.10.25.10">
    <property type="entry name" value="Laminin"/>
    <property type="match status" value="2"/>
</dbReference>
<evidence type="ECO:0000256" key="13">
    <source>
        <dbReference type="PROSITE-ProRule" id="PRU00124"/>
    </source>
</evidence>
<evidence type="ECO:0000256" key="4">
    <source>
        <dbReference type="ARBA" id="ARBA00022583"/>
    </source>
</evidence>
<evidence type="ECO:0000256" key="8">
    <source>
        <dbReference type="ARBA" id="ARBA00022989"/>
    </source>
</evidence>
<dbReference type="InterPro" id="IPR002172">
    <property type="entry name" value="LDrepeatLR_classA_rpt"/>
</dbReference>
<keyword evidence="9 16" id="KW-0472">Membrane</keyword>
<feature type="non-terminal residue" evidence="19">
    <location>
        <position position="480"/>
    </location>
</feature>
<evidence type="ECO:0000256" key="12">
    <source>
        <dbReference type="ARBA" id="ARBA00023180"/>
    </source>
</evidence>
<evidence type="ECO:0000256" key="9">
    <source>
        <dbReference type="ARBA" id="ARBA00023136"/>
    </source>
</evidence>
<evidence type="ECO:0000256" key="7">
    <source>
        <dbReference type="ARBA" id="ARBA00022737"/>
    </source>
</evidence>
<dbReference type="GO" id="GO:0006897">
    <property type="term" value="P:endocytosis"/>
    <property type="evidence" value="ECO:0007669"/>
    <property type="project" value="UniProtKB-KW"/>
</dbReference>
<dbReference type="Pfam" id="PF00058">
    <property type="entry name" value="Ldl_recept_b"/>
    <property type="match status" value="2"/>
</dbReference>
<dbReference type="InterPro" id="IPR050778">
    <property type="entry name" value="Cueball_EGF_LRP_Nidogen"/>
</dbReference>
<comment type="caution">
    <text evidence="19">The sequence shown here is derived from an EMBL/GenBank/DDBJ whole genome shotgun (WGS) entry which is preliminary data.</text>
</comment>
<feature type="domain" description="EGF-like" evidence="18">
    <location>
        <begin position="97"/>
        <end position="133"/>
    </location>
</feature>
<sequence>MADGVTGVGQTGADEGQTCLSSEFTCSNGECVLKQWRCDHSADCEDGSDEENCEQDECEGNNGGCSHYCVNLPQGFMCACPPDMRLVLDTHCEEVDPCLDADVCDQMCVHSNGSFTCECRHGYVKGSENGRCFAAGDAAAVIFSSSEGIMWMKPDGSELRKITNTTGTSGALTSLTADNTLYWTQHTHIYRLVLDAGHLEPMVMFSGVTGIVGLAVDWINRVLYWTSTSTGAVHAAALNGTEHHALISGLQSPGAVAIQSLAGFLFWTDTGDSPRIERSDLNGQNRRTLVSSAIHNPVSITLDVPRGLLYWADSSLRTVSRVTYDGWHRKTVMESNSHLDQPFGLAVFEDAVYWSDRATGAICSADKHTGNLLKVSHLSEASSPAGLLLHHPLLQPTDMTTSQTSPSPMDPDSAFSFSRVLFLIVFPSSVLSCVVFAALLACWRKGTFSSSRSRFPEEPVLKESQDPLITNEDNRTHTNK</sequence>
<organism evidence="19 20">
    <name type="scientific">Clarias magur</name>
    <name type="common">Asian catfish</name>
    <name type="synonym">Macropteronotus magur</name>
    <dbReference type="NCBI Taxonomy" id="1594786"/>
    <lineage>
        <taxon>Eukaryota</taxon>
        <taxon>Metazoa</taxon>
        <taxon>Chordata</taxon>
        <taxon>Craniata</taxon>
        <taxon>Vertebrata</taxon>
        <taxon>Euteleostomi</taxon>
        <taxon>Actinopterygii</taxon>
        <taxon>Neopterygii</taxon>
        <taxon>Teleostei</taxon>
        <taxon>Ostariophysi</taxon>
        <taxon>Siluriformes</taxon>
        <taxon>Clariidae</taxon>
        <taxon>Clarias</taxon>
    </lineage>
</organism>
<dbReference type="SMART" id="SM00192">
    <property type="entry name" value="LDLa"/>
    <property type="match status" value="1"/>
</dbReference>
<keyword evidence="2" id="KW-1003">Cell membrane</keyword>
<keyword evidence="19" id="KW-0449">Lipoprotein</keyword>
<keyword evidence="11 19" id="KW-0675">Receptor</keyword>
<dbReference type="SUPFAM" id="SSF57184">
    <property type="entry name" value="Growth factor receptor domain"/>
    <property type="match status" value="1"/>
</dbReference>
<dbReference type="InterPro" id="IPR001881">
    <property type="entry name" value="EGF-like_Ca-bd_dom"/>
</dbReference>
<dbReference type="PROSITE" id="PS00010">
    <property type="entry name" value="ASX_HYDROXYL"/>
    <property type="match status" value="1"/>
</dbReference>
<dbReference type="InterPro" id="IPR000033">
    <property type="entry name" value="LDLR_classB_rpt"/>
</dbReference>
<feature type="disulfide bond" evidence="13">
    <location>
        <begin position="26"/>
        <end position="44"/>
    </location>
</feature>
<dbReference type="Gene3D" id="4.10.400.10">
    <property type="entry name" value="Low-density Lipoprotein Receptor"/>
    <property type="match status" value="1"/>
</dbReference>
<feature type="compositionally biased region" description="Basic and acidic residues" evidence="15">
    <location>
        <begin position="454"/>
        <end position="465"/>
    </location>
</feature>
<evidence type="ECO:0000313" key="20">
    <source>
        <dbReference type="Proteomes" id="UP000727407"/>
    </source>
</evidence>
<dbReference type="InterPro" id="IPR009030">
    <property type="entry name" value="Growth_fac_rcpt_cys_sf"/>
</dbReference>
<proteinExistence type="predicted"/>
<feature type="transmembrane region" description="Helical" evidence="16">
    <location>
        <begin position="420"/>
        <end position="443"/>
    </location>
</feature>
<dbReference type="InterPro" id="IPR000152">
    <property type="entry name" value="EGF-type_Asp/Asn_hydroxyl_site"/>
</dbReference>
<dbReference type="InterPro" id="IPR036055">
    <property type="entry name" value="LDL_receptor-like_sf"/>
</dbReference>
<name>A0A8J4U494_CLAMG</name>
<feature type="domain" description="EGF-like calcium-binding" evidence="17">
    <location>
        <begin position="54"/>
        <end position="93"/>
    </location>
</feature>
<keyword evidence="5 16" id="KW-0812">Transmembrane</keyword>
<dbReference type="GO" id="GO:0005509">
    <property type="term" value="F:calcium ion binding"/>
    <property type="evidence" value="ECO:0007669"/>
    <property type="project" value="InterPro"/>
</dbReference>
<evidence type="ECO:0000256" key="3">
    <source>
        <dbReference type="ARBA" id="ARBA00022536"/>
    </source>
</evidence>
<dbReference type="CDD" id="cd00112">
    <property type="entry name" value="LDLa"/>
    <property type="match status" value="1"/>
</dbReference>
<feature type="repeat" description="LDL-receptor class B" evidence="14">
    <location>
        <begin position="263"/>
        <end position="306"/>
    </location>
</feature>
<dbReference type="OrthoDB" id="664115at2759"/>
<dbReference type="SMART" id="SM00179">
    <property type="entry name" value="EGF_CA"/>
    <property type="match status" value="2"/>
</dbReference>
<evidence type="ECO:0000256" key="11">
    <source>
        <dbReference type="ARBA" id="ARBA00023170"/>
    </source>
</evidence>
<keyword evidence="7" id="KW-0677">Repeat</keyword>
<dbReference type="SMART" id="SM00181">
    <property type="entry name" value="EGF"/>
    <property type="match status" value="3"/>
</dbReference>
<reference evidence="19" key="1">
    <citation type="submission" date="2020-07" db="EMBL/GenBank/DDBJ databases">
        <title>Clarias magur genome sequencing, assembly and annotation.</title>
        <authorList>
            <person name="Kushwaha B."/>
            <person name="Kumar R."/>
            <person name="Das P."/>
            <person name="Joshi C.G."/>
            <person name="Kumar D."/>
            <person name="Nagpure N.S."/>
            <person name="Pandey M."/>
            <person name="Agarwal S."/>
            <person name="Srivastava S."/>
            <person name="Singh M."/>
            <person name="Sahoo L."/>
            <person name="Jayasankar P."/>
            <person name="Meher P.K."/>
            <person name="Koringa P.G."/>
            <person name="Iquebal M.A."/>
            <person name="Das S.P."/>
            <person name="Bit A."/>
            <person name="Patnaik S."/>
            <person name="Patel N."/>
            <person name="Shah T.M."/>
            <person name="Hinsu A."/>
            <person name="Jena J.K."/>
        </authorList>
    </citation>
    <scope>NUCLEOTIDE SEQUENCE</scope>
    <source>
        <strain evidence="19">CIFAMagur01</strain>
        <tissue evidence="19">Testis</tissue>
    </source>
</reference>
<dbReference type="EMBL" id="QNUK01000659">
    <property type="protein sequence ID" value="KAF5890694.1"/>
    <property type="molecule type" value="Genomic_DNA"/>
</dbReference>
<keyword evidence="6" id="KW-0732">Signal</keyword>
<evidence type="ECO:0000313" key="19">
    <source>
        <dbReference type="EMBL" id="KAF5890694.1"/>
    </source>
</evidence>
<dbReference type="PANTHER" id="PTHR46513">
    <property type="entry name" value="VITELLOGENIN RECEPTOR-LIKE PROTEIN-RELATED-RELATED"/>
    <property type="match status" value="1"/>
</dbReference>
<dbReference type="PROSITE" id="PS51120">
    <property type="entry name" value="LDLRB"/>
    <property type="match status" value="2"/>
</dbReference>
<dbReference type="Pfam" id="PF14670">
    <property type="entry name" value="FXa_inhibition"/>
    <property type="match status" value="1"/>
</dbReference>
<feature type="disulfide bond" evidence="13">
    <location>
        <begin position="38"/>
        <end position="53"/>
    </location>
</feature>
<dbReference type="CDD" id="cd00054">
    <property type="entry name" value="EGF_CA"/>
    <property type="match status" value="1"/>
</dbReference>
<feature type="region of interest" description="Disordered" evidence="15">
    <location>
        <begin position="449"/>
        <end position="480"/>
    </location>
</feature>
<dbReference type="Gene3D" id="2.120.10.30">
    <property type="entry name" value="TolB, C-terminal domain"/>
    <property type="match status" value="1"/>
</dbReference>
<dbReference type="FunFam" id="4.10.400.10:FF:000034">
    <property type="entry name" value="Low-density lipoprotein receptor-related protein 2"/>
    <property type="match status" value="1"/>
</dbReference>
<evidence type="ECO:0000256" key="14">
    <source>
        <dbReference type="PROSITE-ProRule" id="PRU00461"/>
    </source>
</evidence>
<comment type="subcellular location">
    <subcellularLocation>
        <location evidence="1">Cell membrane</location>
        <topology evidence="1">Single-pass type I membrane protein</topology>
    </subcellularLocation>
</comment>
<dbReference type="InterPro" id="IPR023415">
    <property type="entry name" value="LDLR_class-A_CS"/>
</dbReference>
<dbReference type="SMART" id="SM00135">
    <property type="entry name" value="LY"/>
    <property type="match status" value="4"/>
</dbReference>
<dbReference type="Proteomes" id="UP000727407">
    <property type="component" value="Unassembled WGS sequence"/>
</dbReference>
<dbReference type="Pfam" id="PF00057">
    <property type="entry name" value="Ldl_recept_a"/>
    <property type="match status" value="1"/>
</dbReference>
<protein>
    <submittedName>
        <fullName evidence="19">Very low-density lipoprotein receptor-like</fullName>
    </submittedName>
</protein>
<dbReference type="InterPro" id="IPR000742">
    <property type="entry name" value="EGF"/>
</dbReference>
<evidence type="ECO:0000256" key="5">
    <source>
        <dbReference type="ARBA" id="ARBA00022692"/>
    </source>
</evidence>
<keyword evidence="4" id="KW-0254">Endocytosis</keyword>
<gene>
    <name evidence="19" type="primary">A0A3B4EJH3</name>
    <name evidence="19" type="ORF">DAT39_019603</name>
</gene>
<evidence type="ECO:0000256" key="2">
    <source>
        <dbReference type="ARBA" id="ARBA00022475"/>
    </source>
</evidence>
<dbReference type="AlphaFoldDB" id="A0A8J4U494"/>
<feature type="domain" description="EGF-like" evidence="18">
    <location>
        <begin position="18"/>
        <end position="54"/>
    </location>
</feature>
<accession>A0A8J4U494</accession>
<keyword evidence="3" id="KW-0245">EGF-like domain</keyword>
<evidence type="ECO:0000259" key="17">
    <source>
        <dbReference type="SMART" id="SM00179"/>
    </source>
</evidence>
<dbReference type="PROSITE" id="PS01209">
    <property type="entry name" value="LDLRA_1"/>
    <property type="match status" value="1"/>
</dbReference>
<evidence type="ECO:0000256" key="1">
    <source>
        <dbReference type="ARBA" id="ARBA00004251"/>
    </source>
</evidence>
<evidence type="ECO:0000256" key="10">
    <source>
        <dbReference type="ARBA" id="ARBA00023157"/>
    </source>
</evidence>
<evidence type="ECO:0000259" key="18">
    <source>
        <dbReference type="SMART" id="SM00181"/>
    </source>
</evidence>
<keyword evidence="8 16" id="KW-1133">Transmembrane helix</keyword>
<keyword evidence="12" id="KW-0325">Glycoprotein</keyword>
<dbReference type="InterPro" id="IPR011042">
    <property type="entry name" value="6-blade_b-propeller_TolB-like"/>
</dbReference>